<dbReference type="AlphaFoldDB" id="A0A3D9FC59"/>
<sequence length="369" mass="40046">MIKTILLGASIILVMIIALGSVAFFTPGAPQLREPITTIPEPIDERSGLYAGADDSRWLVAPALDNGFYRFNLDNREDMERIAASAVATRPFVRSPEQPYTLRNVALETPDALEAWIFEPAERSGVGIVILHGSGDSDRSNSWYVMLADSLARAGHVVILPDKRGSGRSDGDWRETPLTILAGDGAAWLTLLRSDQPELSAYGFVGVSQGGTITPEAARIAGADFGVALSTSMTDLGEQLRREVGNDVRAGGAPGFLHGVLTSAFVTRAKQRQPNFWLANAGYNPLAHWREWRGPFLIAFGATDEDDNVPVLESIARLDAMPESSRPEWRVYPGVGHSLMQEDSVFLPAFEADLLAWLARFGERPGSGD</sequence>
<evidence type="ECO:0000313" key="3">
    <source>
        <dbReference type="Proteomes" id="UP000256310"/>
    </source>
</evidence>
<evidence type="ECO:0000313" key="2">
    <source>
        <dbReference type="EMBL" id="RED15399.1"/>
    </source>
</evidence>
<protein>
    <submittedName>
        <fullName evidence="2">Alpha/beta hydrolase family protein</fullName>
    </submittedName>
</protein>
<dbReference type="OrthoDB" id="9809549at2"/>
<proteinExistence type="predicted"/>
<dbReference type="Proteomes" id="UP000256310">
    <property type="component" value="Unassembled WGS sequence"/>
</dbReference>
<evidence type="ECO:0000259" key="1">
    <source>
        <dbReference type="Pfam" id="PF12697"/>
    </source>
</evidence>
<organism evidence="2 3">
    <name type="scientific">Parasphingopyxis lamellibrachiae</name>
    <dbReference type="NCBI Taxonomy" id="680125"/>
    <lineage>
        <taxon>Bacteria</taxon>
        <taxon>Pseudomonadati</taxon>
        <taxon>Pseudomonadota</taxon>
        <taxon>Alphaproteobacteria</taxon>
        <taxon>Sphingomonadales</taxon>
        <taxon>Sphingomonadaceae</taxon>
        <taxon>Parasphingopyxis</taxon>
    </lineage>
</organism>
<dbReference type="Gene3D" id="3.40.50.1820">
    <property type="entry name" value="alpha/beta hydrolase"/>
    <property type="match status" value="1"/>
</dbReference>
<feature type="domain" description="AB hydrolase-1" evidence="1">
    <location>
        <begin position="128"/>
        <end position="343"/>
    </location>
</feature>
<dbReference type="Pfam" id="PF12697">
    <property type="entry name" value="Abhydrolase_6"/>
    <property type="match status" value="1"/>
</dbReference>
<name>A0A3D9FC59_9SPHN</name>
<gene>
    <name evidence="2" type="ORF">DFR46_0390</name>
</gene>
<accession>A0A3D9FC59</accession>
<keyword evidence="3" id="KW-1185">Reference proteome</keyword>
<dbReference type="PANTHER" id="PTHR43265:SF1">
    <property type="entry name" value="ESTERASE ESTD"/>
    <property type="match status" value="1"/>
</dbReference>
<dbReference type="RefSeq" id="WP_116234925.1">
    <property type="nucleotide sequence ID" value="NZ_QRDP01000004.1"/>
</dbReference>
<dbReference type="GO" id="GO:0052689">
    <property type="term" value="F:carboxylic ester hydrolase activity"/>
    <property type="evidence" value="ECO:0007669"/>
    <property type="project" value="TreeGrafter"/>
</dbReference>
<dbReference type="PANTHER" id="PTHR43265">
    <property type="entry name" value="ESTERASE ESTD"/>
    <property type="match status" value="1"/>
</dbReference>
<dbReference type="InterPro" id="IPR029058">
    <property type="entry name" value="AB_hydrolase_fold"/>
</dbReference>
<reference evidence="2 3" key="1">
    <citation type="submission" date="2018-07" db="EMBL/GenBank/DDBJ databases">
        <title>Genomic Encyclopedia of Type Strains, Phase IV (KMG-IV): sequencing the most valuable type-strain genomes for metagenomic binning, comparative biology and taxonomic classification.</title>
        <authorList>
            <person name="Goeker M."/>
        </authorList>
    </citation>
    <scope>NUCLEOTIDE SEQUENCE [LARGE SCALE GENOMIC DNA]</scope>
    <source>
        <strain evidence="2 3">DSM 26725</strain>
    </source>
</reference>
<dbReference type="EMBL" id="QRDP01000004">
    <property type="protein sequence ID" value="RED15399.1"/>
    <property type="molecule type" value="Genomic_DNA"/>
</dbReference>
<dbReference type="InterPro" id="IPR053145">
    <property type="entry name" value="AB_hydrolase_Est10"/>
</dbReference>
<comment type="caution">
    <text evidence="2">The sequence shown here is derived from an EMBL/GenBank/DDBJ whole genome shotgun (WGS) entry which is preliminary data.</text>
</comment>
<keyword evidence="2" id="KW-0378">Hydrolase</keyword>
<dbReference type="SUPFAM" id="SSF53474">
    <property type="entry name" value="alpha/beta-Hydrolases"/>
    <property type="match status" value="1"/>
</dbReference>
<dbReference type="InterPro" id="IPR000073">
    <property type="entry name" value="AB_hydrolase_1"/>
</dbReference>